<sequence length="50" mass="5974">MYKKRECKVQNEVQIICPYCGLMIELPMCKAVNSEEITCKHCQKKFKFKM</sequence>
<evidence type="ECO:0000313" key="2">
    <source>
        <dbReference type="Proteomes" id="UP000005361"/>
    </source>
</evidence>
<reference evidence="2" key="2">
    <citation type="submission" date="2015-02" db="EMBL/GenBank/DDBJ databases">
        <title>Complete Genome Sequence of Pelosinus fermentans JBW45.</title>
        <authorList>
            <person name="De Leon K.B."/>
            <person name="Utturkar S.M."/>
            <person name="Camilleri L.B."/>
            <person name="Arkin A.P."/>
            <person name="Fields M.W."/>
            <person name="Brown S.D."/>
            <person name="Wall J.D."/>
        </authorList>
    </citation>
    <scope>NUCLEOTIDE SEQUENCE [LARGE SCALE GENOMIC DNA]</scope>
    <source>
        <strain evidence="2">JBW45</strain>
    </source>
</reference>
<dbReference type="Proteomes" id="UP000005361">
    <property type="component" value="Chromosome"/>
</dbReference>
<evidence type="ECO:0000313" key="1">
    <source>
        <dbReference type="EMBL" id="AJQ28057.1"/>
    </source>
</evidence>
<dbReference type="EMBL" id="CP010978">
    <property type="protein sequence ID" value="AJQ28057.1"/>
    <property type="molecule type" value="Genomic_DNA"/>
</dbReference>
<protein>
    <submittedName>
        <fullName evidence="1">Uncharacterized protein</fullName>
    </submittedName>
</protein>
<dbReference type="AlphaFoldDB" id="I9DIV5"/>
<dbReference type="KEGG" id="pft:JBW_02713"/>
<dbReference type="RefSeq" id="WP_007955387.1">
    <property type="nucleotide sequence ID" value="NZ_CP010978.1"/>
</dbReference>
<gene>
    <name evidence="1" type="ORF">JBW_02713</name>
</gene>
<dbReference type="HOGENOM" id="CLU_3120896_0_0_9"/>
<reference evidence="1 2" key="1">
    <citation type="journal article" date="2015" name="Genome Announc.">
        <title>Complete Genome Sequence of Pelosinus fermentans JBW45, a Member of a Remarkably Competitive Group of Negativicutes in the Firmicutes Phylum.</title>
        <authorList>
            <person name="De Leon K.B."/>
            <person name="Utturkar S.M."/>
            <person name="Camilleri L.B."/>
            <person name="Elias D.A."/>
            <person name="Arkin A.P."/>
            <person name="Fields M.W."/>
            <person name="Brown S.D."/>
            <person name="Wall J.D."/>
        </authorList>
    </citation>
    <scope>NUCLEOTIDE SEQUENCE [LARGE SCALE GENOMIC DNA]</scope>
    <source>
        <strain evidence="1 2">JBW45</strain>
    </source>
</reference>
<name>I9DIV5_9FIRM</name>
<accession>I9DIV5</accession>
<organism evidence="1 2">
    <name type="scientific">Pelosinus fermentans JBW45</name>
    <dbReference type="NCBI Taxonomy" id="1192197"/>
    <lineage>
        <taxon>Bacteria</taxon>
        <taxon>Bacillati</taxon>
        <taxon>Bacillota</taxon>
        <taxon>Negativicutes</taxon>
        <taxon>Selenomonadales</taxon>
        <taxon>Sporomusaceae</taxon>
        <taxon>Pelosinus</taxon>
    </lineage>
</organism>
<proteinExistence type="predicted"/>
<dbReference type="STRING" id="1192197.JBW_02713"/>